<dbReference type="InterPro" id="IPR033121">
    <property type="entry name" value="PEPTIDASE_A1"/>
</dbReference>
<evidence type="ECO:0000256" key="1">
    <source>
        <dbReference type="ARBA" id="ARBA00007447"/>
    </source>
</evidence>
<comment type="similarity">
    <text evidence="1">Belongs to the peptidase A1 family.</text>
</comment>
<dbReference type="EMBL" id="UYYB01004968">
    <property type="protein sequence ID" value="VDM67237.1"/>
    <property type="molecule type" value="Genomic_DNA"/>
</dbReference>
<sequence>INGFGAGKFDSWWKYEVASDTGTSFIGAPRVVTDKIARAVGATVWHNTTCNAQIISYYHLYLGLFRLYHIHCNAKPSPIVIYIGGKPYPIDYKNYIVEVSPKLCVIAFFSINTGGNNPAWLLGDPFIRQYCHIHDLEQKRIGFAKSIAK</sequence>
<evidence type="ECO:0000313" key="4">
    <source>
        <dbReference type="Proteomes" id="UP000270094"/>
    </source>
</evidence>
<dbReference type="GO" id="GO:0004190">
    <property type="term" value="F:aspartic-type endopeptidase activity"/>
    <property type="evidence" value="ECO:0007669"/>
    <property type="project" value="InterPro"/>
</dbReference>
<proteinExistence type="inferred from homology"/>
<dbReference type="PANTHER" id="PTHR47966:SF45">
    <property type="entry name" value="PEPTIDASE A1 DOMAIN-CONTAINING PROTEIN"/>
    <property type="match status" value="1"/>
</dbReference>
<dbReference type="PROSITE" id="PS51767">
    <property type="entry name" value="PEPTIDASE_A1"/>
    <property type="match status" value="1"/>
</dbReference>
<dbReference type="Pfam" id="PF00026">
    <property type="entry name" value="Asp"/>
    <property type="match status" value="1"/>
</dbReference>
<dbReference type="Gene3D" id="2.40.70.10">
    <property type="entry name" value="Acid Proteases"/>
    <property type="match status" value="1"/>
</dbReference>
<dbReference type="InterPro" id="IPR001461">
    <property type="entry name" value="Aspartic_peptidase_A1"/>
</dbReference>
<feature type="domain" description="Peptidase A1" evidence="2">
    <location>
        <begin position="1"/>
        <end position="144"/>
    </location>
</feature>
<dbReference type="PANTHER" id="PTHR47966">
    <property type="entry name" value="BETA-SITE APP-CLEAVING ENZYME, ISOFORM A-RELATED"/>
    <property type="match status" value="1"/>
</dbReference>
<dbReference type="GO" id="GO:0006508">
    <property type="term" value="P:proteolysis"/>
    <property type="evidence" value="ECO:0007669"/>
    <property type="project" value="InterPro"/>
</dbReference>
<protein>
    <recommendedName>
        <fullName evidence="2">Peptidase A1 domain-containing protein</fullName>
    </recommendedName>
</protein>
<dbReference type="Proteomes" id="UP000270094">
    <property type="component" value="Unassembled WGS sequence"/>
</dbReference>
<dbReference type="InterPro" id="IPR021109">
    <property type="entry name" value="Peptidase_aspartic_dom_sf"/>
</dbReference>
<reference evidence="3 4" key="1">
    <citation type="submission" date="2018-11" db="EMBL/GenBank/DDBJ databases">
        <authorList>
            <consortium name="Pathogen Informatics"/>
        </authorList>
    </citation>
    <scope>NUCLEOTIDE SEQUENCE [LARGE SCALE GENOMIC DNA]</scope>
</reference>
<dbReference type="PRINTS" id="PR00792">
    <property type="entry name" value="PEPSIN"/>
</dbReference>
<name>A0A3P7IS85_STRVU</name>
<gene>
    <name evidence="3" type="ORF">SVUK_LOCUS2235</name>
</gene>
<dbReference type="GO" id="GO:0005764">
    <property type="term" value="C:lysosome"/>
    <property type="evidence" value="ECO:0007669"/>
    <property type="project" value="TreeGrafter"/>
</dbReference>
<organism evidence="3 4">
    <name type="scientific">Strongylus vulgaris</name>
    <name type="common">Blood worm</name>
    <dbReference type="NCBI Taxonomy" id="40348"/>
    <lineage>
        <taxon>Eukaryota</taxon>
        <taxon>Metazoa</taxon>
        <taxon>Ecdysozoa</taxon>
        <taxon>Nematoda</taxon>
        <taxon>Chromadorea</taxon>
        <taxon>Rhabditida</taxon>
        <taxon>Rhabditina</taxon>
        <taxon>Rhabditomorpha</taxon>
        <taxon>Strongyloidea</taxon>
        <taxon>Strongylidae</taxon>
        <taxon>Strongylus</taxon>
    </lineage>
</organism>
<feature type="non-terminal residue" evidence="3">
    <location>
        <position position="1"/>
    </location>
</feature>
<dbReference type="SUPFAM" id="SSF50630">
    <property type="entry name" value="Acid proteases"/>
    <property type="match status" value="1"/>
</dbReference>
<keyword evidence="4" id="KW-1185">Reference proteome</keyword>
<dbReference type="AlphaFoldDB" id="A0A3P7IS85"/>
<evidence type="ECO:0000313" key="3">
    <source>
        <dbReference type="EMBL" id="VDM67237.1"/>
    </source>
</evidence>
<dbReference type="OrthoDB" id="5790032at2759"/>
<evidence type="ECO:0000259" key="2">
    <source>
        <dbReference type="PROSITE" id="PS51767"/>
    </source>
</evidence>
<accession>A0A3P7IS85</accession>